<evidence type="ECO:0000256" key="2">
    <source>
        <dbReference type="ARBA" id="ARBA00023172"/>
    </source>
</evidence>
<protein>
    <submittedName>
        <fullName evidence="4">Site-specific recombinase XerD</fullName>
    </submittedName>
</protein>
<dbReference type="InterPro" id="IPR002104">
    <property type="entry name" value="Integrase_catalytic"/>
</dbReference>
<dbReference type="CDD" id="cd00397">
    <property type="entry name" value="DNA_BRE_C"/>
    <property type="match status" value="1"/>
</dbReference>
<dbReference type="InterPro" id="IPR013762">
    <property type="entry name" value="Integrase-like_cat_sf"/>
</dbReference>
<evidence type="ECO:0000313" key="4">
    <source>
        <dbReference type="EMBL" id="PZX44640.1"/>
    </source>
</evidence>
<dbReference type="InterPro" id="IPR011010">
    <property type="entry name" value="DNA_brk_join_enz"/>
</dbReference>
<keyword evidence="2" id="KW-0233">DNA recombination</keyword>
<name>A0A2W7QFN9_9RHOB</name>
<dbReference type="RefSeq" id="WP_071469717.1">
    <property type="nucleotide sequence ID" value="NZ_MEHT01000017.1"/>
</dbReference>
<dbReference type="GO" id="GO:0015074">
    <property type="term" value="P:DNA integration"/>
    <property type="evidence" value="ECO:0007669"/>
    <property type="project" value="UniProtKB-KW"/>
</dbReference>
<accession>A0A2W7QFN9</accession>
<dbReference type="OrthoDB" id="7354488at2"/>
<dbReference type="STRING" id="121821.GCA_001870675_00917"/>
<dbReference type="PANTHER" id="PTHR30349">
    <property type="entry name" value="PHAGE INTEGRASE-RELATED"/>
    <property type="match status" value="1"/>
</dbReference>
<feature type="domain" description="Tyr recombinase" evidence="3">
    <location>
        <begin position="128"/>
        <end position="336"/>
    </location>
</feature>
<dbReference type="SUPFAM" id="SSF56349">
    <property type="entry name" value="DNA breaking-rejoining enzymes"/>
    <property type="match status" value="1"/>
</dbReference>
<reference evidence="4 5" key="1">
    <citation type="submission" date="2018-06" db="EMBL/GenBank/DDBJ databases">
        <title>Genomic Encyclopedia of Archaeal and Bacterial Type Strains, Phase II (KMG-II): from individual species to whole genera.</title>
        <authorList>
            <person name="Goeker M."/>
        </authorList>
    </citation>
    <scope>NUCLEOTIDE SEQUENCE [LARGE SCALE GENOMIC DNA]</scope>
    <source>
        <strain evidence="4 5">DSM 13087</strain>
    </source>
</reference>
<dbReference type="PROSITE" id="PS51898">
    <property type="entry name" value="TYR_RECOMBINASE"/>
    <property type="match status" value="1"/>
</dbReference>
<dbReference type="Gene3D" id="1.10.443.10">
    <property type="entry name" value="Intergrase catalytic core"/>
    <property type="match status" value="1"/>
</dbReference>
<keyword evidence="1" id="KW-0229">DNA integration</keyword>
<dbReference type="AlphaFoldDB" id="A0A2W7QFN9"/>
<evidence type="ECO:0000256" key="1">
    <source>
        <dbReference type="ARBA" id="ARBA00022908"/>
    </source>
</evidence>
<dbReference type="Proteomes" id="UP000249364">
    <property type="component" value="Unassembled WGS sequence"/>
</dbReference>
<dbReference type="GO" id="GO:0003677">
    <property type="term" value="F:DNA binding"/>
    <property type="evidence" value="ECO:0007669"/>
    <property type="project" value="InterPro"/>
</dbReference>
<evidence type="ECO:0000259" key="3">
    <source>
        <dbReference type="PROSITE" id="PS51898"/>
    </source>
</evidence>
<comment type="caution">
    <text evidence="4">The sequence shown here is derived from an EMBL/GenBank/DDBJ whole genome shotgun (WGS) entry which is preliminary data.</text>
</comment>
<dbReference type="GO" id="GO:0006310">
    <property type="term" value="P:DNA recombination"/>
    <property type="evidence" value="ECO:0007669"/>
    <property type="project" value="UniProtKB-KW"/>
</dbReference>
<organism evidence="4 5">
    <name type="scientific">Roseinatronobacter thiooxidans</name>
    <dbReference type="NCBI Taxonomy" id="121821"/>
    <lineage>
        <taxon>Bacteria</taxon>
        <taxon>Pseudomonadati</taxon>
        <taxon>Pseudomonadota</taxon>
        <taxon>Alphaproteobacteria</taxon>
        <taxon>Rhodobacterales</taxon>
        <taxon>Paracoccaceae</taxon>
        <taxon>Roseinatronobacter</taxon>
    </lineage>
</organism>
<sequence>MTRKIHEENERIKRRYLTFLREAKRADHATVDKAADAILKFERSTGCKPFKRFHIDQATSFKRQLEGDANSRTGKPLSKATIDGTLRLVKVFFQWLSGQPGYKSRISYADAEYFNLNRKDARIAHTDRDTPYPTMEQCRHAFSLMPSGTAVEKRNRAIFAFLMLTGARDGAIASVRLKHINLDEGCFYQDARDVKTKFAKTFTTWFFPVDAVYLESLIDWITHLRQDRLFGHEDALFPKPEQGLIDGCFATIGLSRTIYGNAGKIREVIKDAFINAGLPPFGPHSFRKMLVKYGDQKCATREQFKAWSQNLGHDSVVTTISAYCPVSNERQAELIRGLSIAICATRDD</sequence>
<dbReference type="InterPro" id="IPR050090">
    <property type="entry name" value="Tyrosine_recombinase_XerCD"/>
</dbReference>
<keyword evidence="5" id="KW-1185">Reference proteome</keyword>
<proteinExistence type="predicted"/>
<evidence type="ECO:0000313" key="5">
    <source>
        <dbReference type="Proteomes" id="UP000249364"/>
    </source>
</evidence>
<gene>
    <name evidence="4" type="ORF">LY56_01890</name>
</gene>
<dbReference type="EMBL" id="QKZQ01000007">
    <property type="protein sequence ID" value="PZX44640.1"/>
    <property type="molecule type" value="Genomic_DNA"/>
</dbReference>